<comment type="caution">
    <text evidence="2">The sequence shown here is derived from an EMBL/GenBank/DDBJ whole genome shotgun (WGS) entry which is preliminary data.</text>
</comment>
<gene>
    <name evidence="2" type="ORF">ENN90_08375</name>
</gene>
<dbReference type="AlphaFoldDB" id="A0A831PJD1"/>
<evidence type="ECO:0000256" key="1">
    <source>
        <dbReference type="SAM" id="SignalP"/>
    </source>
</evidence>
<evidence type="ECO:0000313" key="2">
    <source>
        <dbReference type="EMBL" id="HDR51619.1"/>
    </source>
</evidence>
<accession>A0A831PJD1</accession>
<organism evidence="2">
    <name type="scientific">Mariniphaga anaerophila</name>
    <dbReference type="NCBI Taxonomy" id="1484053"/>
    <lineage>
        <taxon>Bacteria</taxon>
        <taxon>Pseudomonadati</taxon>
        <taxon>Bacteroidota</taxon>
        <taxon>Bacteroidia</taxon>
        <taxon>Marinilabiliales</taxon>
        <taxon>Prolixibacteraceae</taxon>
        <taxon>Mariniphaga</taxon>
    </lineage>
</organism>
<name>A0A831PJD1_9BACT</name>
<keyword evidence="1" id="KW-0732">Signal</keyword>
<feature type="signal peptide" evidence="1">
    <location>
        <begin position="1"/>
        <end position="19"/>
    </location>
</feature>
<sequence length="187" mass="19775">MSAILPVFLIALLPAVAQAQNNQASHKVNIEIPEVALLGLVSEDAGQVNLNVSAPAEAGNTIDFSTAHPGNRFWINYSSIIRSQHHRRKVIAVVQGDIPTGVRLFVEASQATGQGNGKLGQPVGRIALSGQPADVISDIGSCYTGVGISNGHVLTYRLEADETGESLESLAQQQASLQIVYTLTDHN</sequence>
<dbReference type="EMBL" id="DSDK01000461">
    <property type="protein sequence ID" value="HDR51619.1"/>
    <property type="molecule type" value="Genomic_DNA"/>
</dbReference>
<feature type="chain" id="PRO_5032522829" evidence="1">
    <location>
        <begin position="20"/>
        <end position="187"/>
    </location>
</feature>
<reference evidence="2" key="1">
    <citation type="journal article" date="2020" name="mSystems">
        <title>Genome- and Community-Level Interaction Insights into Carbon Utilization and Element Cycling Functions of Hydrothermarchaeota in Hydrothermal Sediment.</title>
        <authorList>
            <person name="Zhou Z."/>
            <person name="Liu Y."/>
            <person name="Xu W."/>
            <person name="Pan J."/>
            <person name="Luo Z.H."/>
            <person name="Li M."/>
        </authorList>
    </citation>
    <scope>NUCLEOTIDE SEQUENCE [LARGE SCALE GENOMIC DNA]</scope>
    <source>
        <strain evidence="2">SpSt-1217</strain>
    </source>
</reference>
<dbReference type="Proteomes" id="UP000886047">
    <property type="component" value="Unassembled WGS sequence"/>
</dbReference>
<proteinExistence type="predicted"/>
<protein>
    <submittedName>
        <fullName evidence="2">Uncharacterized protein</fullName>
    </submittedName>
</protein>